<evidence type="ECO:0000256" key="2">
    <source>
        <dbReference type="ARBA" id="ARBA00008661"/>
    </source>
</evidence>
<dbReference type="PANTHER" id="PTHR11214">
    <property type="entry name" value="BETA-1,3-N-ACETYLGLUCOSAMINYLTRANSFERASE"/>
    <property type="match status" value="1"/>
</dbReference>
<dbReference type="GO" id="GO:0000139">
    <property type="term" value="C:Golgi membrane"/>
    <property type="evidence" value="ECO:0000318"/>
    <property type="project" value="GO_Central"/>
</dbReference>
<reference evidence="11 12" key="1">
    <citation type="journal article" date="2007" name="Science">
        <title>Sea anemone genome reveals ancestral eumetazoan gene repertoire and genomic organization.</title>
        <authorList>
            <person name="Putnam N.H."/>
            <person name="Srivastava M."/>
            <person name="Hellsten U."/>
            <person name="Dirks B."/>
            <person name="Chapman J."/>
            <person name="Salamov A."/>
            <person name="Terry A."/>
            <person name="Shapiro H."/>
            <person name="Lindquist E."/>
            <person name="Kapitonov V.V."/>
            <person name="Jurka J."/>
            <person name="Genikhovich G."/>
            <person name="Grigoriev I.V."/>
            <person name="Lucas S.M."/>
            <person name="Steele R.E."/>
            <person name="Finnerty J.R."/>
            <person name="Technau U."/>
            <person name="Martindale M.Q."/>
            <person name="Rokhsar D.S."/>
        </authorList>
    </citation>
    <scope>NUCLEOTIDE SEQUENCE [LARGE SCALE GENOMIC DNA]</scope>
    <source>
        <strain evidence="12">CH2 X CH6</strain>
    </source>
</reference>
<keyword evidence="7" id="KW-1133">Transmembrane helix</keyword>
<evidence type="ECO:0000256" key="9">
    <source>
        <dbReference type="ARBA" id="ARBA00023136"/>
    </source>
</evidence>
<keyword evidence="12" id="KW-1185">Reference proteome</keyword>
<evidence type="ECO:0000313" key="11">
    <source>
        <dbReference type="EMBL" id="EDO31852.1"/>
    </source>
</evidence>
<dbReference type="EC" id="2.4.1.-" evidence="10"/>
<comment type="similarity">
    <text evidence="2 10">Belongs to the glycosyltransferase 31 family.</text>
</comment>
<protein>
    <recommendedName>
        <fullName evidence="10">Hexosyltransferase</fullName>
        <ecNumber evidence="10">2.4.1.-</ecNumber>
    </recommendedName>
</protein>
<dbReference type="GO" id="GO:0006493">
    <property type="term" value="P:protein O-linked glycosylation"/>
    <property type="evidence" value="ECO:0000318"/>
    <property type="project" value="GO_Central"/>
</dbReference>
<evidence type="ECO:0000256" key="7">
    <source>
        <dbReference type="ARBA" id="ARBA00022989"/>
    </source>
</evidence>
<dbReference type="Gene3D" id="3.90.550.50">
    <property type="match status" value="1"/>
</dbReference>
<organism evidence="11 12">
    <name type="scientific">Nematostella vectensis</name>
    <name type="common">Starlet sea anemone</name>
    <dbReference type="NCBI Taxonomy" id="45351"/>
    <lineage>
        <taxon>Eukaryota</taxon>
        <taxon>Metazoa</taxon>
        <taxon>Cnidaria</taxon>
        <taxon>Anthozoa</taxon>
        <taxon>Hexacorallia</taxon>
        <taxon>Actiniaria</taxon>
        <taxon>Edwardsiidae</taxon>
        <taxon>Nematostella</taxon>
    </lineage>
</organism>
<name>A7SWR8_NEMVE</name>
<dbReference type="GO" id="GO:0016757">
    <property type="term" value="F:glycosyltransferase activity"/>
    <property type="evidence" value="ECO:0000318"/>
    <property type="project" value="GO_Central"/>
</dbReference>
<proteinExistence type="inferred from homology"/>
<feature type="non-terminal residue" evidence="11">
    <location>
        <position position="1"/>
    </location>
</feature>
<dbReference type="HOGENOM" id="CLU_036849_6_1_1"/>
<evidence type="ECO:0000256" key="4">
    <source>
        <dbReference type="ARBA" id="ARBA00022679"/>
    </source>
</evidence>
<dbReference type="InParanoid" id="A7SWR8"/>
<evidence type="ECO:0000256" key="1">
    <source>
        <dbReference type="ARBA" id="ARBA00004323"/>
    </source>
</evidence>
<evidence type="ECO:0000256" key="10">
    <source>
        <dbReference type="RuleBase" id="RU363063"/>
    </source>
</evidence>
<feature type="non-terminal residue" evidence="11">
    <location>
        <position position="145"/>
    </location>
</feature>
<accession>A7SWR8</accession>
<evidence type="ECO:0000256" key="6">
    <source>
        <dbReference type="ARBA" id="ARBA00022968"/>
    </source>
</evidence>
<evidence type="ECO:0000256" key="3">
    <source>
        <dbReference type="ARBA" id="ARBA00022676"/>
    </source>
</evidence>
<comment type="subcellular location">
    <subcellularLocation>
        <location evidence="1 10">Golgi apparatus membrane</location>
        <topology evidence="1 10">Single-pass type II membrane protein</topology>
    </subcellularLocation>
</comment>
<evidence type="ECO:0000256" key="8">
    <source>
        <dbReference type="ARBA" id="ARBA00023034"/>
    </source>
</evidence>
<keyword evidence="6" id="KW-0735">Signal-anchor</keyword>
<keyword evidence="9" id="KW-0472">Membrane</keyword>
<dbReference type="KEGG" id="nve:5502799"/>
<dbReference type="PANTHER" id="PTHR11214:SF376">
    <property type="entry name" value="HEXOSYLTRANSFERASE"/>
    <property type="match status" value="1"/>
</dbReference>
<dbReference type="GO" id="GO:0016758">
    <property type="term" value="F:hexosyltransferase activity"/>
    <property type="evidence" value="ECO:0007669"/>
    <property type="project" value="InterPro"/>
</dbReference>
<keyword evidence="5" id="KW-0812">Transmembrane</keyword>
<dbReference type="EMBL" id="DS469866">
    <property type="protein sequence ID" value="EDO31852.1"/>
    <property type="molecule type" value="Genomic_DNA"/>
</dbReference>
<evidence type="ECO:0000313" key="12">
    <source>
        <dbReference type="Proteomes" id="UP000001593"/>
    </source>
</evidence>
<dbReference type="eggNOG" id="KOG2287">
    <property type="taxonomic scope" value="Eukaryota"/>
</dbReference>
<keyword evidence="3 10" id="KW-0328">Glycosyltransferase</keyword>
<dbReference type="AlphaFoldDB" id="A7SWR8"/>
<evidence type="ECO:0000256" key="5">
    <source>
        <dbReference type="ARBA" id="ARBA00022692"/>
    </source>
</evidence>
<keyword evidence="4" id="KW-0808">Transferase</keyword>
<dbReference type="InterPro" id="IPR002659">
    <property type="entry name" value="Glyco_trans_31"/>
</dbReference>
<keyword evidence="8 10" id="KW-0333">Golgi apparatus</keyword>
<gene>
    <name evidence="11" type="ORF">NEMVEDRAFT_v1g135689</name>
</gene>
<sequence length="145" mass="16921">VVFTLGKTQNKTLNELVIKEANTYNDILIGDFEDIYFNLLIKTFMSHVWAAEQRCSYILKTDDDVYVKVPSLIAWLVRTRRRTRFYGGHVYTGYIVGRVKGHKWSISKRYYEQHIFPPFCAGAFHVVSADVVALMVNHTKVRRPF</sequence>
<dbReference type="Proteomes" id="UP000001593">
    <property type="component" value="Unassembled WGS sequence"/>
</dbReference>
<dbReference type="Pfam" id="PF01762">
    <property type="entry name" value="Galactosyl_T"/>
    <property type="match status" value="1"/>
</dbReference>
<dbReference type="PhylomeDB" id="A7SWR8"/>